<feature type="region of interest" description="Disordered" evidence="1">
    <location>
        <begin position="1"/>
        <end position="61"/>
    </location>
</feature>
<dbReference type="AlphaFoldDB" id="A0A2I2GE82"/>
<evidence type="ECO:0000256" key="1">
    <source>
        <dbReference type="SAM" id="MobiDB-lite"/>
    </source>
</evidence>
<keyword evidence="3" id="KW-1185">Reference proteome</keyword>
<evidence type="ECO:0000313" key="2">
    <source>
        <dbReference type="EMBL" id="PLB51194.1"/>
    </source>
</evidence>
<protein>
    <submittedName>
        <fullName evidence="2">Uncharacterized protein</fullName>
    </submittedName>
</protein>
<gene>
    <name evidence="2" type="ORF">P170DRAFT_474741</name>
</gene>
<sequence>MGLFNFFKSSSNQQQEQQPQQATWDPNTLTMQQPSCPTAPSTERVVTEQPNSEQNMKLRGGGGGDLRWSLLLRMLRRVLLEPFHVHGLYNAQQSMQEQSHEV</sequence>
<name>A0A2I2GE82_9EURO</name>
<dbReference type="EMBL" id="MSFO01000003">
    <property type="protein sequence ID" value="PLB51194.1"/>
    <property type="molecule type" value="Genomic_DNA"/>
</dbReference>
<dbReference type="GeneID" id="36560873"/>
<dbReference type="RefSeq" id="XP_024706496.1">
    <property type="nucleotide sequence ID" value="XM_024853175.1"/>
</dbReference>
<evidence type="ECO:0000313" key="3">
    <source>
        <dbReference type="Proteomes" id="UP000234275"/>
    </source>
</evidence>
<dbReference type="VEuPathDB" id="FungiDB:P170DRAFT_474741"/>
<dbReference type="OrthoDB" id="4153865at2759"/>
<comment type="caution">
    <text evidence="2">The sequence shown here is derived from an EMBL/GenBank/DDBJ whole genome shotgun (WGS) entry which is preliminary data.</text>
</comment>
<reference evidence="2 3" key="1">
    <citation type="submission" date="2016-12" db="EMBL/GenBank/DDBJ databases">
        <title>The genomes of Aspergillus section Nigri reveals drivers in fungal speciation.</title>
        <authorList>
            <consortium name="DOE Joint Genome Institute"/>
            <person name="Vesth T.C."/>
            <person name="Nybo J."/>
            <person name="Theobald S."/>
            <person name="Brandl J."/>
            <person name="Frisvad J.C."/>
            <person name="Nielsen K.F."/>
            <person name="Lyhne E.K."/>
            <person name="Kogle M.E."/>
            <person name="Kuo A."/>
            <person name="Riley R."/>
            <person name="Clum A."/>
            <person name="Nolan M."/>
            <person name="Lipzen A."/>
            <person name="Salamov A."/>
            <person name="Henrissat B."/>
            <person name="Wiebenga A."/>
            <person name="De Vries R.P."/>
            <person name="Grigoriev I.V."/>
            <person name="Mortensen U.H."/>
            <person name="Andersen M.R."/>
            <person name="Baker S.E."/>
        </authorList>
    </citation>
    <scope>NUCLEOTIDE SEQUENCE [LARGE SCALE GENOMIC DNA]</scope>
    <source>
        <strain evidence="2 3">IBT 23096</strain>
    </source>
</reference>
<dbReference type="Proteomes" id="UP000234275">
    <property type="component" value="Unassembled WGS sequence"/>
</dbReference>
<organism evidence="2 3">
    <name type="scientific">Aspergillus steynii IBT 23096</name>
    <dbReference type="NCBI Taxonomy" id="1392250"/>
    <lineage>
        <taxon>Eukaryota</taxon>
        <taxon>Fungi</taxon>
        <taxon>Dikarya</taxon>
        <taxon>Ascomycota</taxon>
        <taxon>Pezizomycotina</taxon>
        <taxon>Eurotiomycetes</taxon>
        <taxon>Eurotiomycetidae</taxon>
        <taxon>Eurotiales</taxon>
        <taxon>Aspergillaceae</taxon>
        <taxon>Aspergillus</taxon>
        <taxon>Aspergillus subgen. Circumdati</taxon>
    </lineage>
</organism>
<accession>A0A2I2GE82</accession>
<feature type="compositionally biased region" description="Polar residues" evidence="1">
    <location>
        <begin position="22"/>
        <end position="41"/>
    </location>
</feature>
<proteinExistence type="predicted"/>